<name>A0ACC8XB62_9FIRM</name>
<comment type="caution">
    <text evidence="1">The sequence shown here is derived from an EMBL/GenBank/DDBJ whole genome shotgun (WGS) entry which is preliminary data.</text>
</comment>
<evidence type="ECO:0000313" key="1">
    <source>
        <dbReference type="EMBL" id="ONI39794.1"/>
    </source>
</evidence>
<evidence type="ECO:0000313" key="2">
    <source>
        <dbReference type="Proteomes" id="UP000188605"/>
    </source>
</evidence>
<keyword evidence="2" id="KW-1185">Reference proteome</keyword>
<dbReference type="Proteomes" id="UP000188605">
    <property type="component" value="Unassembled WGS sequence"/>
</dbReference>
<reference evidence="1" key="1">
    <citation type="submission" date="2016-08" db="EMBL/GenBank/DDBJ databases">
        <authorList>
            <person name="Ngugi D.K."/>
            <person name="Miyake S."/>
            <person name="Stingl U."/>
        </authorList>
    </citation>
    <scope>NUCLEOTIDE SEQUENCE</scope>
    <source>
        <strain evidence="1">SCG-B11WGA-EpuloA1</strain>
    </source>
</reference>
<accession>A0ACC8XB62</accession>
<sequence>MKRVTYIKRSDRLKNYSIKEIAKLANVSSATVSRVINNSSYVEEEKRQRVIKVIQETNYIPNKVARSLFKHSSQIIGYIVPSITNPFFNELGRYIEQIAYQSNYHIILCNSNNNYEAELEYIRNLQAMNVDGLILTTTNTNLKYKTTMPVISIDRGFDYENNLVSIRSDHYTSGYLAAEHLYETGCKNMVFLGPFNTISTAKLRLQGYQAFCIENQLEARSLECGYEFEDGLKAMEILLKKYKNCDGIVCANDIVAIACYKILYNNNLKVPYDIKLIGYDNILSSEQVTPSLTTIEQPIEEIAKNAMKYMIDIIEKKEIVQKNIVLPVKLIKRETT</sequence>
<gene>
    <name evidence="1" type="ORF">AN396_06990</name>
</gene>
<proteinExistence type="predicted"/>
<dbReference type="EMBL" id="LJDB01000060">
    <property type="protein sequence ID" value="ONI39794.1"/>
    <property type="molecule type" value="Genomic_DNA"/>
</dbReference>
<organism evidence="1 2">
    <name type="scientific">Candidatus Epulonipiscium fishelsonii</name>
    <dbReference type="NCBI Taxonomy" id="77094"/>
    <lineage>
        <taxon>Bacteria</taxon>
        <taxon>Bacillati</taxon>
        <taxon>Bacillota</taxon>
        <taxon>Clostridia</taxon>
        <taxon>Lachnospirales</taxon>
        <taxon>Lachnospiraceae</taxon>
        <taxon>Candidatus Epulonipiscium</taxon>
    </lineage>
</organism>
<protein>
    <submittedName>
        <fullName evidence="1">Uncharacterized protein</fullName>
    </submittedName>
</protein>